<protein>
    <submittedName>
        <fullName evidence="1">Uncharacterized protein</fullName>
    </submittedName>
</protein>
<name>A0A328B5L9_9BACT</name>
<dbReference type="EMBL" id="QHKM01000016">
    <property type="protein sequence ID" value="RAK62187.1"/>
    <property type="molecule type" value="Genomic_DNA"/>
</dbReference>
<sequence>MAAGMAAFSVLVTHAAQAGHIDNRWVLLGNYLTAMSPNYFTGIRTPWTLENPMVGQRTRRAAGLLGWRPAP</sequence>
<accession>A0A328B5L9</accession>
<dbReference type="Proteomes" id="UP000248553">
    <property type="component" value="Unassembled WGS sequence"/>
</dbReference>
<comment type="caution">
    <text evidence="1">The sequence shown here is derived from an EMBL/GenBank/DDBJ whole genome shotgun (WGS) entry which is preliminary data.</text>
</comment>
<evidence type="ECO:0000313" key="2">
    <source>
        <dbReference type="Proteomes" id="UP000248553"/>
    </source>
</evidence>
<keyword evidence="2" id="KW-1185">Reference proteome</keyword>
<dbReference type="AlphaFoldDB" id="A0A328B5L9"/>
<reference evidence="2" key="1">
    <citation type="submission" date="2018-05" db="EMBL/GenBank/DDBJ databases">
        <authorList>
            <person name="Nie L."/>
        </authorList>
    </citation>
    <scope>NUCLEOTIDE SEQUENCE [LARGE SCALE GENOMIC DNA]</scope>
    <source>
        <strain evidence="2">NL</strain>
    </source>
</reference>
<evidence type="ECO:0000313" key="1">
    <source>
        <dbReference type="EMBL" id="RAK62187.1"/>
    </source>
</evidence>
<organism evidence="1 2">
    <name type="scientific">Hymenobacter edaphi</name>
    <dbReference type="NCBI Taxonomy" id="2211146"/>
    <lineage>
        <taxon>Bacteria</taxon>
        <taxon>Pseudomonadati</taxon>
        <taxon>Bacteroidota</taxon>
        <taxon>Cytophagia</taxon>
        <taxon>Cytophagales</taxon>
        <taxon>Hymenobacteraceae</taxon>
        <taxon>Hymenobacter</taxon>
    </lineage>
</organism>
<proteinExistence type="predicted"/>
<gene>
    <name evidence="1" type="ORF">DLM85_24230</name>
</gene>